<keyword evidence="3" id="KW-1185">Reference proteome</keyword>
<keyword evidence="1" id="KW-0812">Transmembrane</keyword>
<dbReference type="GeneID" id="60422845"/>
<dbReference type="Proteomes" id="UP000058925">
    <property type="component" value="Chromosome"/>
</dbReference>
<evidence type="ECO:0000313" key="2">
    <source>
        <dbReference type="EMBL" id="ALI37156.1"/>
    </source>
</evidence>
<dbReference type="KEGG" id="taa:NMY3_02969"/>
<reference evidence="3" key="1">
    <citation type="submission" date="2015-10" db="EMBL/GenBank/DDBJ databases">
        <title>Niche specialization of a soil ammonia-oxidizing archaeon, Candidatus Nitrosocosmicus oleophilus.</title>
        <authorList>
            <person name="Jung M.-Y."/>
            <person name="Rhee S.-K."/>
        </authorList>
    </citation>
    <scope>NUCLEOTIDE SEQUENCE [LARGE SCALE GENOMIC DNA]</scope>
    <source>
        <strain evidence="3">MY3</strain>
    </source>
</reference>
<dbReference type="AlphaFoldDB" id="A0A654M3E1"/>
<gene>
    <name evidence="2" type="ORF">NMY3_02969</name>
</gene>
<feature type="transmembrane region" description="Helical" evidence="1">
    <location>
        <begin position="12"/>
        <end position="31"/>
    </location>
</feature>
<organism evidence="2 3">
    <name type="scientific">Candidatus Nitrosocosmicus oleophilus</name>
    <dbReference type="NCBI Taxonomy" id="1353260"/>
    <lineage>
        <taxon>Archaea</taxon>
        <taxon>Nitrososphaerota</taxon>
        <taxon>Nitrososphaeria</taxon>
        <taxon>Nitrososphaerales</taxon>
        <taxon>Nitrososphaeraceae</taxon>
        <taxon>Candidatus Nitrosocosmicus</taxon>
    </lineage>
</organism>
<accession>A0A654M3E1</accession>
<dbReference type="RefSeq" id="WP_196816280.1">
    <property type="nucleotide sequence ID" value="NZ_CP012850.1"/>
</dbReference>
<protein>
    <submittedName>
        <fullName evidence="2">Uncharacterized protein</fullName>
    </submittedName>
</protein>
<evidence type="ECO:0000313" key="3">
    <source>
        <dbReference type="Proteomes" id="UP000058925"/>
    </source>
</evidence>
<sequence length="91" mass="9795">MSYQTKNQKVGIFGIMFVAAAMIDSIVAIVGDNKAAFATKKKSNDPFQDITQESFTGENAEFFSNNNTLASCNNVALLLKLNDGNNAAGQR</sequence>
<dbReference type="EMBL" id="CP012850">
    <property type="protein sequence ID" value="ALI37156.1"/>
    <property type="molecule type" value="Genomic_DNA"/>
</dbReference>
<proteinExistence type="predicted"/>
<dbReference type="OrthoDB" id="10822at2157"/>
<keyword evidence="1" id="KW-1133">Transmembrane helix</keyword>
<keyword evidence="1" id="KW-0472">Membrane</keyword>
<evidence type="ECO:0000256" key="1">
    <source>
        <dbReference type="SAM" id="Phobius"/>
    </source>
</evidence>
<name>A0A654M3E1_9ARCH</name>